<accession>A0A1D1Y833</accession>
<comment type="cofactor">
    <cofactor evidence="11">
        <name>Ca(2+)</name>
        <dbReference type="ChEBI" id="CHEBI:29108"/>
    </cofactor>
    <text evidence="11">Can bind about 5 Ca(2+) ions per subunit.</text>
</comment>
<dbReference type="SUPFAM" id="SSF55486">
    <property type="entry name" value="Metalloproteases ('zincins'), catalytic domain"/>
    <property type="match status" value="1"/>
</dbReference>
<name>A0A1D1Y833_9ARAE</name>
<dbReference type="PRINTS" id="PR00138">
    <property type="entry name" value="MATRIXIN"/>
</dbReference>
<evidence type="ECO:0000256" key="6">
    <source>
        <dbReference type="ARBA" id="ARBA00022833"/>
    </source>
</evidence>
<keyword evidence="4 14" id="KW-0732">Signal</keyword>
<dbReference type="PANTHER" id="PTHR10201:SF272">
    <property type="entry name" value="METALLOENDOPROTEINASE 5-MMP"/>
    <property type="match status" value="1"/>
</dbReference>
<feature type="binding site" evidence="11">
    <location>
        <position position="232"/>
    </location>
    <ligand>
        <name>Zn(2+)</name>
        <dbReference type="ChEBI" id="CHEBI:29105"/>
        <label>1</label>
    </ligand>
</feature>
<dbReference type="GO" id="GO:0006508">
    <property type="term" value="P:proteolysis"/>
    <property type="evidence" value="ECO:0007669"/>
    <property type="project" value="UniProtKB-KW"/>
</dbReference>
<keyword evidence="8" id="KW-0865">Zymogen</keyword>
<dbReference type="SUPFAM" id="SSF47090">
    <property type="entry name" value="PGBD-like"/>
    <property type="match status" value="1"/>
</dbReference>
<evidence type="ECO:0000256" key="9">
    <source>
        <dbReference type="ARBA" id="ARBA00023180"/>
    </source>
</evidence>
<dbReference type="InterPro" id="IPR024079">
    <property type="entry name" value="MetalloPept_cat_dom_sf"/>
</dbReference>
<evidence type="ECO:0000256" key="12">
    <source>
        <dbReference type="PIRSR" id="PIRSR621190-5"/>
    </source>
</evidence>
<evidence type="ECO:0000256" key="11">
    <source>
        <dbReference type="PIRSR" id="PIRSR621190-2"/>
    </source>
</evidence>
<keyword evidence="3 11" id="KW-0479">Metal-binding</keyword>
<dbReference type="GO" id="GO:0030198">
    <property type="term" value="P:extracellular matrix organization"/>
    <property type="evidence" value="ECO:0007669"/>
    <property type="project" value="TreeGrafter"/>
</dbReference>
<feature type="binding site" evidence="11">
    <location>
        <position position="280"/>
    </location>
    <ligand>
        <name>Zn(2+)</name>
        <dbReference type="ChEBI" id="CHEBI:29105"/>
        <label>2</label>
        <note>catalytic</note>
    </ligand>
</feature>
<dbReference type="InterPro" id="IPR036365">
    <property type="entry name" value="PGBD-like_sf"/>
</dbReference>
<feature type="binding site" evidence="11">
    <location>
        <position position="217"/>
    </location>
    <ligand>
        <name>Zn(2+)</name>
        <dbReference type="ChEBI" id="CHEBI:29105"/>
        <label>1</label>
    </ligand>
</feature>
<feature type="binding site" evidence="11">
    <location>
        <position position="225"/>
    </location>
    <ligand>
        <name>Ca(2+)</name>
        <dbReference type="ChEBI" id="CHEBI:29108"/>
        <label>3</label>
    </ligand>
</feature>
<feature type="chain" id="PRO_5008899999" evidence="14">
    <location>
        <begin position="22"/>
        <end position="374"/>
    </location>
</feature>
<dbReference type="Gene3D" id="3.40.390.10">
    <property type="entry name" value="Collagenase (Catalytic Domain)"/>
    <property type="match status" value="1"/>
</dbReference>
<feature type="binding site" evidence="11">
    <location>
        <position position="244"/>
    </location>
    <ligand>
        <name>Ca(2+)</name>
        <dbReference type="ChEBI" id="CHEBI:29108"/>
        <label>3</label>
    </ligand>
</feature>
<keyword evidence="6 11" id="KW-0862">Zinc</keyword>
<protein>
    <submittedName>
        <fullName evidence="16">Metalloendoproteinase 1</fullName>
    </submittedName>
</protein>
<dbReference type="InterPro" id="IPR001818">
    <property type="entry name" value="Pept_M10_metallopeptidase"/>
</dbReference>
<evidence type="ECO:0000256" key="5">
    <source>
        <dbReference type="ARBA" id="ARBA00022801"/>
    </source>
</evidence>
<dbReference type="FunFam" id="3.40.390.10:FF:000018">
    <property type="entry name" value="Metalloendoproteinase 1"/>
    <property type="match status" value="1"/>
</dbReference>
<dbReference type="InterPro" id="IPR006026">
    <property type="entry name" value="Peptidase_Metallo"/>
</dbReference>
<dbReference type="GO" id="GO:0008270">
    <property type="term" value="F:zinc ion binding"/>
    <property type="evidence" value="ECO:0007669"/>
    <property type="project" value="InterPro"/>
</dbReference>
<dbReference type="PANTHER" id="PTHR10201">
    <property type="entry name" value="MATRIX METALLOPROTEINASE"/>
    <property type="match status" value="1"/>
</dbReference>
<dbReference type="AlphaFoldDB" id="A0A1D1Y833"/>
<feature type="binding site" evidence="11">
    <location>
        <position position="247"/>
    </location>
    <ligand>
        <name>Ca(2+)</name>
        <dbReference type="ChEBI" id="CHEBI:29108"/>
        <label>1</label>
    </ligand>
</feature>
<evidence type="ECO:0000256" key="2">
    <source>
        <dbReference type="ARBA" id="ARBA00022670"/>
    </source>
</evidence>
<evidence type="ECO:0000259" key="15">
    <source>
        <dbReference type="SMART" id="SM00235"/>
    </source>
</evidence>
<evidence type="ECO:0000256" key="4">
    <source>
        <dbReference type="ARBA" id="ARBA00022729"/>
    </source>
</evidence>
<feature type="signal peptide" evidence="14">
    <location>
        <begin position="1"/>
        <end position="21"/>
    </location>
</feature>
<feature type="binding site" evidence="11">
    <location>
        <position position="219"/>
    </location>
    <ligand>
        <name>Zn(2+)</name>
        <dbReference type="ChEBI" id="CHEBI:29105"/>
        <label>1</label>
    </ligand>
</feature>
<dbReference type="InterPro" id="IPR021190">
    <property type="entry name" value="Pept_M10A"/>
</dbReference>
<sequence>MSSSSGLLSWVLSTLLAGAAAFVLLFSVAATGHPFFHGNDSVPFNPWEPFHNLSGCHLGDDRPGLATVKAYLNRFGYYPTDEPSNFSDAFDGDFEAAIRAYQHNFHLNATGALDAPTVDLMVQPRCGVADVLNGSNATTTHGRGLYSYFSGNPTWPPYKRHLTYAFTSTSSVSLDISTIRAVFARAFSRWSEATTLTFSEATDGAADMTIGFYSGDHGDGESFDGVLGTLAHAFSPPDGRFHLDAAEDWVEGSVAAMSGTAVDLESVAVHEIGHLLGLGHSTVQEAIMYPTIRAGTRKVELASDDVEGIQSLYGSNPSYAGAASSPSPSTTNTNTNTMREREANGAGGAPLQGRRWARAIGGVLVAVGAPLLVW</sequence>
<keyword evidence="9" id="KW-0325">Glycoprotein</keyword>
<evidence type="ECO:0000313" key="16">
    <source>
        <dbReference type="EMBL" id="JAT50807.1"/>
    </source>
</evidence>
<evidence type="ECO:0000256" key="13">
    <source>
        <dbReference type="SAM" id="MobiDB-lite"/>
    </source>
</evidence>
<evidence type="ECO:0000256" key="7">
    <source>
        <dbReference type="ARBA" id="ARBA00023049"/>
    </source>
</evidence>
<dbReference type="GO" id="GO:0030574">
    <property type="term" value="P:collagen catabolic process"/>
    <property type="evidence" value="ECO:0007669"/>
    <property type="project" value="TreeGrafter"/>
</dbReference>
<organism evidence="16">
    <name type="scientific">Anthurium amnicola</name>
    <dbReference type="NCBI Taxonomy" id="1678845"/>
    <lineage>
        <taxon>Eukaryota</taxon>
        <taxon>Viridiplantae</taxon>
        <taxon>Streptophyta</taxon>
        <taxon>Embryophyta</taxon>
        <taxon>Tracheophyta</taxon>
        <taxon>Spermatophyta</taxon>
        <taxon>Magnoliopsida</taxon>
        <taxon>Liliopsida</taxon>
        <taxon>Araceae</taxon>
        <taxon>Pothoideae</taxon>
        <taxon>Potheae</taxon>
        <taxon>Anthurium</taxon>
    </lineage>
</organism>
<keyword evidence="11" id="KW-0106">Calcium</keyword>
<feature type="binding site" evidence="11">
    <location>
        <position position="288"/>
    </location>
    <ligand>
        <name>Zn(2+)</name>
        <dbReference type="ChEBI" id="CHEBI:29105"/>
        <label>2</label>
        <note>catalytic</note>
    </ligand>
</feature>
<feature type="region of interest" description="Disordered" evidence="13">
    <location>
        <begin position="317"/>
        <end position="350"/>
    </location>
</feature>
<evidence type="ECO:0000256" key="8">
    <source>
        <dbReference type="ARBA" id="ARBA00023145"/>
    </source>
</evidence>
<dbReference type="InterPro" id="IPR002477">
    <property type="entry name" value="Peptidoglycan-bd-like"/>
</dbReference>
<feature type="binding site" evidence="11">
    <location>
        <position position="242"/>
    </location>
    <ligand>
        <name>Zn(2+)</name>
        <dbReference type="ChEBI" id="CHEBI:29105"/>
        <label>1</label>
    </ligand>
</feature>
<dbReference type="GO" id="GO:0004222">
    <property type="term" value="F:metalloendopeptidase activity"/>
    <property type="evidence" value="ECO:0007669"/>
    <property type="project" value="InterPro"/>
</dbReference>
<dbReference type="Pfam" id="PF00413">
    <property type="entry name" value="Peptidase_M10"/>
    <property type="match status" value="1"/>
</dbReference>
<feature type="active site" evidence="10">
    <location>
        <position position="271"/>
    </location>
</feature>
<dbReference type="EMBL" id="GDJX01017129">
    <property type="protein sequence ID" value="JAT50807.1"/>
    <property type="molecule type" value="Transcribed_RNA"/>
</dbReference>
<feature type="binding site" evidence="11">
    <location>
        <position position="274"/>
    </location>
    <ligand>
        <name>Zn(2+)</name>
        <dbReference type="ChEBI" id="CHEBI:29105"/>
        <label>2</label>
        <note>catalytic</note>
    </ligand>
</feature>
<feature type="domain" description="Peptidase metallopeptidase" evidence="15">
    <location>
        <begin position="151"/>
        <end position="315"/>
    </location>
</feature>
<dbReference type="GO" id="GO:0031012">
    <property type="term" value="C:extracellular matrix"/>
    <property type="evidence" value="ECO:0007669"/>
    <property type="project" value="InterPro"/>
</dbReference>
<dbReference type="InterPro" id="IPR033739">
    <property type="entry name" value="M10A_MMP"/>
</dbReference>
<keyword evidence="7" id="KW-0482">Metalloprotease</keyword>
<evidence type="ECO:0000256" key="1">
    <source>
        <dbReference type="ARBA" id="ARBA00009614"/>
    </source>
</evidence>
<evidence type="ECO:0000256" key="10">
    <source>
        <dbReference type="PIRSR" id="PIRSR621190-1"/>
    </source>
</evidence>
<evidence type="ECO:0000256" key="3">
    <source>
        <dbReference type="ARBA" id="ARBA00022723"/>
    </source>
</evidence>
<dbReference type="SMART" id="SM00235">
    <property type="entry name" value="ZnMc"/>
    <property type="match status" value="1"/>
</dbReference>
<evidence type="ECO:0000256" key="14">
    <source>
        <dbReference type="SAM" id="SignalP"/>
    </source>
</evidence>
<feature type="binding site" description="in inhibited form" evidence="11">
    <location>
        <position position="126"/>
    </location>
    <ligand>
        <name>Zn(2+)</name>
        <dbReference type="ChEBI" id="CHEBI:29105"/>
        <label>2</label>
        <note>catalytic</note>
    </ligand>
</feature>
<dbReference type="Pfam" id="PF01471">
    <property type="entry name" value="PG_binding_1"/>
    <property type="match status" value="1"/>
</dbReference>
<reference evidence="16" key="1">
    <citation type="submission" date="2015-07" db="EMBL/GenBank/DDBJ databases">
        <title>Transcriptome Assembly of Anthurium amnicola.</title>
        <authorList>
            <person name="Suzuki J."/>
        </authorList>
    </citation>
    <scope>NUCLEOTIDE SEQUENCE</scope>
</reference>
<dbReference type="CDD" id="cd04278">
    <property type="entry name" value="ZnMc_MMP"/>
    <property type="match status" value="1"/>
</dbReference>
<proteinExistence type="inferred from homology"/>
<feature type="binding site" evidence="11">
    <location>
        <position position="247"/>
    </location>
    <ligand>
        <name>Ca(2+)</name>
        <dbReference type="ChEBI" id="CHEBI:29108"/>
        <label>3</label>
    </ligand>
</feature>
<feature type="compositionally biased region" description="Low complexity" evidence="13">
    <location>
        <begin position="317"/>
        <end position="337"/>
    </location>
</feature>
<comment type="cofactor">
    <cofactor evidence="11">
        <name>Zn(2+)</name>
        <dbReference type="ChEBI" id="CHEBI:29105"/>
    </cofactor>
    <text evidence="11">Binds 2 Zn(2+) ions per subunit.</text>
</comment>
<gene>
    <name evidence="16" type="primary">MEP1_0</name>
    <name evidence="16" type="ORF">g.40827</name>
</gene>
<keyword evidence="2" id="KW-0645">Protease</keyword>
<feature type="binding site" evidence="11">
    <location>
        <position position="224"/>
    </location>
    <ligand>
        <name>Ca(2+)</name>
        <dbReference type="ChEBI" id="CHEBI:29108"/>
        <label>3</label>
    </ligand>
</feature>
<comment type="similarity">
    <text evidence="1">Belongs to the peptidase M10A family. Matrix metalloproteinases (MMPs) subfamily.</text>
</comment>
<feature type="binding site" evidence="11">
    <location>
        <position position="270"/>
    </location>
    <ligand>
        <name>Zn(2+)</name>
        <dbReference type="ChEBI" id="CHEBI:29105"/>
        <label>2</label>
        <note>catalytic</note>
    </ligand>
</feature>
<feature type="binding site" evidence="11">
    <location>
        <position position="207"/>
    </location>
    <ligand>
        <name>Ca(2+)</name>
        <dbReference type="ChEBI" id="CHEBI:29108"/>
        <label>2</label>
    </ligand>
</feature>
<keyword evidence="5" id="KW-0378">Hydrolase</keyword>
<feature type="short sequence motif" description="Cysteine switch" evidence="12">
    <location>
        <begin position="124"/>
        <end position="131"/>
    </location>
</feature>